<feature type="non-terminal residue" evidence="1">
    <location>
        <position position="50"/>
    </location>
</feature>
<keyword evidence="2" id="KW-1185">Reference proteome</keyword>
<feature type="non-terminal residue" evidence="1">
    <location>
        <position position="1"/>
    </location>
</feature>
<accession>A0A812KFE9</accession>
<gene>
    <name evidence="1" type="ORF">SPIL2461_LOCUS3042</name>
</gene>
<comment type="caution">
    <text evidence="1">The sequence shown here is derived from an EMBL/GenBank/DDBJ whole genome shotgun (WGS) entry which is preliminary data.</text>
</comment>
<dbReference type="AlphaFoldDB" id="A0A812KFE9"/>
<name>A0A812KFE9_SYMPI</name>
<proteinExistence type="predicted"/>
<reference evidence="1" key="1">
    <citation type="submission" date="2021-02" db="EMBL/GenBank/DDBJ databases">
        <authorList>
            <person name="Dougan E. K."/>
            <person name="Rhodes N."/>
            <person name="Thang M."/>
            <person name="Chan C."/>
        </authorList>
    </citation>
    <scope>NUCLEOTIDE SEQUENCE</scope>
</reference>
<dbReference type="Proteomes" id="UP000649617">
    <property type="component" value="Unassembled WGS sequence"/>
</dbReference>
<sequence length="50" mass="5787">NLAAFSDDVPFAGQSFHPLQRWRCLGALLHPGEHLQWRAFREVRGLVRET</sequence>
<evidence type="ECO:0000313" key="2">
    <source>
        <dbReference type="Proteomes" id="UP000649617"/>
    </source>
</evidence>
<organism evidence="1 2">
    <name type="scientific">Symbiodinium pilosum</name>
    <name type="common">Dinoflagellate</name>
    <dbReference type="NCBI Taxonomy" id="2952"/>
    <lineage>
        <taxon>Eukaryota</taxon>
        <taxon>Sar</taxon>
        <taxon>Alveolata</taxon>
        <taxon>Dinophyceae</taxon>
        <taxon>Suessiales</taxon>
        <taxon>Symbiodiniaceae</taxon>
        <taxon>Symbiodinium</taxon>
    </lineage>
</organism>
<protein>
    <submittedName>
        <fullName evidence="1">Uncharacterized protein</fullName>
    </submittedName>
</protein>
<dbReference type="EMBL" id="CAJNIZ010003526">
    <property type="protein sequence ID" value="CAE7223299.1"/>
    <property type="molecule type" value="Genomic_DNA"/>
</dbReference>
<evidence type="ECO:0000313" key="1">
    <source>
        <dbReference type="EMBL" id="CAE7223299.1"/>
    </source>
</evidence>